<sequence>MPARILVVQEDPDIAAYLVSLFRQAGYKADAATEGPDAVEMVQASRPDVVFLDLALPQRWGPRFYSWMVTQPGCGNVPVVLVTDFAGLELMVPNAVGTVDKPFDPVLLLALVDRALATYAKGTPDTPDTTGAPAPDNR</sequence>
<dbReference type="SUPFAM" id="SSF52172">
    <property type="entry name" value="CheY-like"/>
    <property type="match status" value="1"/>
</dbReference>
<dbReference type="PANTHER" id="PTHR44591">
    <property type="entry name" value="STRESS RESPONSE REGULATOR PROTEIN 1"/>
    <property type="match status" value="1"/>
</dbReference>
<dbReference type="SMR" id="A0A0H3A9T1"/>
<dbReference type="SMART" id="SM00448">
    <property type="entry name" value="REC"/>
    <property type="match status" value="1"/>
</dbReference>
<dbReference type="GO" id="GO:0000160">
    <property type="term" value="P:phosphorelay signal transduction system"/>
    <property type="evidence" value="ECO:0007669"/>
    <property type="project" value="InterPro"/>
</dbReference>
<dbReference type="EMBL" id="CP000527">
    <property type="protein sequence ID" value="ABM29427.1"/>
    <property type="molecule type" value="Genomic_DNA"/>
</dbReference>
<dbReference type="PANTHER" id="PTHR44591:SF3">
    <property type="entry name" value="RESPONSE REGULATORY DOMAIN-CONTAINING PROTEIN"/>
    <property type="match status" value="1"/>
</dbReference>
<proteinExistence type="predicted"/>
<dbReference type="Gene3D" id="3.40.50.2300">
    <property type="match status" value="1"/>
</dbReference>
<reference evidence="5" key="1">
    <citation type="journal article" date="2009" name="Environ. Microbiol.">
        <title>Contribution of mobile genetic elements to Desulfovibrio vulgaris genome plasticity.</title>
        <authorList>
            <person name="Walker C.B."/>
            <person name="Stolyar S."/>
            <person name="Chivian D."/>
            <person name="Pinel N."/>
            <person name="Gabster J.A."/>
            <person name="Dehal P.S."/>
            <person name="He Z."/>
            <person name="Yang Z.K."/>
            <person name="Yen H.C."/>
            <person name="Zhou J."/>
            <person name="Wall J.D."/>
            <person name="Hazen T.C."/>
            <person name="Arkin A.P."/>
            <person name="Stahl D.A."/>
        </authorList>
    </citation>
    <scope>NUCLEOTIDE SEQUENCE [LARGE SCALE GENOMIC DNA]</scope>
    <source>
        <strain evidence="5">DP4</strain>
    </source>
</reference>
<protein>
    <submittedName>
        <fullName evidence="4">Response regulator receiver protein</fullName>
    </submittedName>
</protein>
<feature type="modified residue" description="4-aspartylphosphate" evidence="2">
    <location>
        <position position="53"/>
    </location>
</feature>
<dbReference type="Pfam" id="PF00072">
    <property type="entry name" value="Response_reg"/>
    <property type="match status" value="1"/>
</dbReference>
<evidence type="ECO:0000313" key="4">
    <source>
        <dbReference type="EMBL" id="ABM29427.1"/>
    </source>
</evidence>
<dbReference type="Proteomes" id="UP000009173">
    <property type="component" value="Chromosome"/>
</dbReference>
<organism evidence="4 5">
    <name type="scientific">Nitratidesulfovibrio vulgaris (strain DP4)</name>
    <name type="common">Desulfovibrio vulgaris</name>
    <dbReference type="NCBI Taxonomy" id="391774"/>
    <lineage>
        <taxon>Bacteria</taxon>
        <taxon>Pseudomonadati</taxon>
        <taxon>Thermodesulfobacteriota</taxon>
        <taxon>Desulfovibrionia</taxon>
        <taxon>Desulfovibrionales</taxon>
        <taxon>Desulfovibrionaceae</taxon>
        <taxon>Nitratidesulfovibrio</taxon>
    </lineage>
</organism>
<evidence type="ECO:0000259" key="3">
    <source>
        <dbReference type="PROSITE" id="PS50110"/>
    </source>
</evidence>
<gene>
    <name evidence="4" type="ordered locus">Dvul_2411</name>
</gene>
<accession>A0A0H3A9T1</accession>
<dbReference type="InterPro" id="IPR011006">
    <property type="entry name" value="CheY-like_superfamily"/>
</dbReference>
<dbReference type="KEGG" id="dvl:Dvul_2411"/>
<name>A0A0H3A9T1_NITV4</name>
<feature type="domain" description="Response regulatory" evidence="3">
    <location>
        <begin position="4"/>
        <end position="116"/>
    </location>
</feature>
<dbReference type="PROSITE" id="PS50110">
    <property type="entry name" value="RESPONSE_REGULATORY"/>
    <property type="match status" value="1"/>
</dbReference>
<evidence type="ECO:0000256" key="2">
    <source>
        <dbReference type="PROSITE-ProRule" id="PRU00169"/>
    </source>
</evidence>
<dbReference type="HOGENOM" id="CLU_000445_69_17_7"/>
<dbReference type="InterPro" id="IPR001789">
    <property type="entry name" value="Sig_transdc_resp-reg_receiver"/>
</dbReference>
<dbReference type="AlphaFoldDB" id="A0A0H3A9T1"/>
<evidence type="ECO:0000313" key="5">
    <source>
        <dbReference type="Proteomes" id="UP000009173"/>
    </source>
</evidence>
<evidence type="ECO:0000256" key="1">
    <source>
        <dbReference type="ARBA" id="ARBA00022553"/>
    </source>
</evidence>
<dbReference type="CDD" id="cd00156">
    <property type="entry name" value="REC"/>
    <property type="match status" value="1"/>
</dbReference>
<keyword evidence="1 2" id="KW-0597">Phosphoprotein</keyword>
<dbReference type="RefSeq" id="WP_010937836.1">
    <property type="nucleotide sequence ID" value="NC_008751.1"/>
</dbReference>
<dbReference type="InterPro" id="IPR050595">
    <property type="entry name" value="Bact_response_regulator"/>
</dbReference>